<keyword evidence="1" id="KW-0812">Transmembrane</keyword>
<evidence type="ECO:0000313" key="3">
    <source>
        <dbReference type="Proteomes" id="UP000775213"/>
    </source>
</evidence>
<accession>A0AAV7HSP1</accession>
<evidence type="ECO:0000313" key="2">
    <source>
        <dbReference type="EMBL" id="KAH0470824.1"/>
    </source>
</evidence>
<reference evidence="2 3" key="1">
    <citation type="journal article" date="2021" name="Hortic Res">
        <title>Chromosome-scale assembly of the Dendrobium chrysotoxum genome enhances the understanding of orchid evolution.</title>
        <authorList>
            <person name="Zhang Y."/>
            <person name="Zhang G.Q."/>
            <person name="Zhang D."/>
            <person name="Liu X.D."/>
            <person name="Xu X.Y."/>
            <person name="Sun W.H."/>
            <person name="Yu X."/>
            <person name="Zhu X."/>
            <person name="Wang Z.W."/>
            <person name="Zhao X."/>
            <person name="Zhong W.Y."/>
            <person name="Chen H."/>
            <person name="Yin W.L."/>
            <person name="Huang T."/>
            <person name="Niu S.C."/>
            <person name="Liu Z.J."/>
        </authorList>
    </citation>
    <scope>NUCLEOTIDE SEQUENCE [LARGE SCALE GENOMIC DNA]</scope>
    <source>
        <strain evidence="2">Lindl</strain>
    </source>
</reference>
<keyword evidence="1" id="KW-1133">Transmembrane helix</keyword>
<protein>
    <submittedName>
        <fullName evidence="2">Uncharacterized protein</fullName>
    </submittedName>
</protein>
<dbReference type="Proteomes" id="UP000775213">
    <property type="component" value="Unassembled WGS sequence"/>
</dbReference>
<comment type="caution">
    <text evidence="2">The sequence shown here is derived from an EMBL/GenBank/DDBJ whole genome shotgun (WGS) entry which is preliminary data.</text>
</comment>
<dbReference type="EMBL" id="JAGFBR010000001">
    <property type="protein sequence ID" value="KAH0470824.1"/>
    <property type="molecule type" value="Genomic_DNA"/>
</dbReference>
<organism evidence="2 3">
    <name type="scientific">Dendrobium chrysotoxum</name>
    <name type="common">Orchid</name>
    <dbReference type="NCBI Taxonomy" id="161865"/>
    <lineage>
        <taxon>Eukaryota</taxon>
        <taxon>Viridiplantae</taxon>
        <taxon>Streptophyta</taxon>
        <taxon>Embryophyta</taxon>
        <taxon>Tracheophyta</taxon>
        <taxon>Spermatophyta</taxon>
        <taxon>Magnoliopsida</taxon>
        <taxon>Liliopsida</taxon>
        <taxon>Asparagales</taxon>
        <taxon>Orchidaceae</taxon>
        <taxon>Epidendroideae</taxon>
        <taxon>Malaxideae</taxon>
        <taxon>Dendrobiinae</taxon>
        <taxon>Dendrobium</taxon>
    </lineage>
</organism>
<keyword evidence="1" id="KW-0472">Membrane</keyword>
<proteinExistence type="predicted"/>
<keyword evidence="3" id="KW-1185">Reference proteome</keyword>
<dbReference type="AlphaFoldDB" id="A0AAV7HSP1"/>
<feature type="transmembrane region" description="Helical" evidence="1">
    <location>
        <begin position="297"/>
        <end position="318"/>
    </location>
</feature>
<sequence length="412" mass="46696">MGGIGFPNGGIARRKFFGGGDGVANHYGRHVGQGEWATGDEGGRTKPWGSDWARRVEESLSLMGPFRSGPLDLFRIWITTLFNSCPSMRHAGGGSIREETLFYGDRRNRGRSELGRSHWCGVGRAAVGVRGPRGRFRRAGLACHVGRKQRAWEVQACHSIARDEESGRGGFRTREAQTSDLLLPLQQVVKLLDLTFLLMERHGPVISVDNAKLLPSKEHTLSVSICAIGSSNATLSPGSDFNSLQQKNQNKKRNTAMFQTPTLEGCQADMRKELSAACENYARETRDKERVREKRDMYLFLPIFIVDFLVWYCFVNKLQRTSEKTKRKEEQVMFIKQQSYCSSSLNTQNDYKRMYRAGGWQATAQMQWQRSNGGWQATAQMQWQRSNGKHRNRTVLCKGVEQPHMKCEPTYT</sequence>
<evidence type="ECO:0000256" key="1">
    <source>
        <dbReference type="SAM" id="Phobius"/>
    </source>
</evidence>
<gene>
    <name evidence="2" type="ORF">IEQ34_000547</name>
</gene>
<name>A0AAV7HSP1_DENCH</name>